<proteinExistence type="predicted"/>
<protein>
    <submittedName>
        <fullName evidence="1">12083_t:CDS:1</fullName>
    </submittedName>
</protein>
<name>A0ACA9KD91_9GLOM</name>
<dbReference type="Proteomes" id="UP000789525">
    <property type="component" value="Unassembled WGS sequence"/>
</dbReference>
<evidence type="ECO:0000313" key="1">
    <source>
        <dbReference type="EMBL" id="CAG8466269.1"/>
    </source>
</evidence>
<dbReference type="EMBL" id="CAJVPT010001621">
    <property type="protein sequence ID" value="CAG8466269.1"/>
    <property type="molecule type" value="Genomic_DNA"/>
</dbReference>
<evidence type="ECO:0000313" key="2">
    <source>
        <dbReference type="Proteomes" id="UP000789525"/>
    </source>
</evidence>
<keyword evidence="2" id="KW-1185">Reference proteome</keyword>
<reference evidence="1" key="1">
    <citation type="submission" date="2021-06" db="EMBL/GenBank/DDBJ databases">
        <authorList>
            <person name="Kallberg Y."/>
            <person name="Tangrot J."/>
            <person name="Rosling A."/>
        </authorList>
    </citation>
    <scope>NUCLEOTIDE SEQUENCE</scope>
    <source>
        <strain evidence="1">CL356</strain>
    </source>
</reference>
<sequence>MNERYPNATNEELERLSDRTCIICREEMIAPNLNNNDNIAIEDIAGNRPQQARPGNNGLGDLVGKTTELSNMARPGPVQRNAQQPQPQLPGIPFVNPPGFLANPIPDDQANTPTNQNTQQNTSQNSSSHTTNSGDRTSNEDEAATTSRSQSSTSSSTSTAPRWSWDQNIASSRTFSSTQQPISQPNISQLSSQLPPGLIPLFPILPIRNNGTTNVDGNHISSSLNNLSEEQIRLLETTSREALAERLRILQDTQGQIYNIISVLTQVLSALPQIPTVEIPTASTNGNTSPNVTENNTENVNNSNSGVTTSENQNNDDFRNKKGKGKSVTVTEIDESLDRWEQTNNSSE</sequence>
<organism evidence="1 2">
    <name type="scientific">Acaulospora colombiana</name>
    <dbReference type="NCBI Taxonomy" id="27376"/>
    <lineage>
        <taxon>Eukaryota</taxon>
        <taxon>Fungi</taxon>
        <taxon>Fungi incertae sedis</taxon>
        <taxon>Mucoromycota</taxon>
        <taxon>Glomeromycotina</taxon>
        <taxon>Glomeromycetes</taxon>
        <taxon>Diversisporales</taxon>
        <taxon>Acaulosporaceae</taxon>
        <taxon>Acaulospora</taxon>
    </lineage>
</organism>
<gene>
    <name evidence="1" type="ORF">ACOLOM_LOCUS1391</name>
</gene>
<accession>A0ACA9KD91</accession>
<comment type="caution">
    <text evidence="1">The sequence shown here is derived from an EMBL/GenBank/DDBJ whole genome shotgun (WGS) entry which is preliminary data.</text>
</comment>